<evidence type="ECO:0000313" key="2">
    <source>
        <dbReference type="Proteomes" id="UP001152798"/>
    </source>
</evidence>
<proteinExistence type="predicted"/>
<dbReference type="AlphaFoldDB" id="A0A9P0HLK5"/>
<keyword evidence="2" id="KW-1185">Reference proteome</keyword>
<dbReference type="EMBL" id="OV725081">
    <property type="protein sequence ID" value="CAH1403701.1"/>
    <property type="molecule type" value="Genomic_DNA"/>
</dbReference>
<evidence type="ECO:0000313" key="1">
    <source>
        <dbReference type="EMBL" id="CAH1403701.1"/>
    </source>
</evidence>
<protein>
    <submittedName>
        <fullName evidence="1">Uncharacterized protein</fullName>
    </submittedName>
</protein>
<reference evidence="1" key="1">
    <citation type="submission" date="2022-01" db="EMBL/GenBank/DDBJ databases">
        <authorList>
            <person name="King R."/>
        </authorList>
    </citation>
    <scope>NUCLEOTIDE SEQUENCE</scope>
</reference>
<accession>A0A9P0HLK5</accession>
<sequence>MFETRCIAPKYSVSRPSHCIKTETDADPARTMLTCETPASGS</sequence>
<gene>
    <name evidence="1" type="ORF">NEZAVI_LOCUS12273</name>
</gene>
<name>A0A9P0HLK5_NEZVI</name>
<dbReference type="Proteomes" id="UP001152798">
    <property type="component" value="Chromosome 5"/>
</dbReference>
<organism evidence="1 2">
    <name type="scientific">Nezara viridula</name>
    <name type="common">Southern green stink bug</name>
    <name type="synonym">Cimex viridulus</name>
    <dbReference type="NCBI Taxonomy" id="85310"/>
    <lineage>
        <taxon>Eukaryota</taxon>
        <taxon>Metazoa</taxon>
        <taxon>Ecdysozoa</taxon>
        <taxon>Arthropoda</taxon>
        <taxon>Hexapoda</taxon>
        <taxon>Insecta</taxon>
        <taxon>Pterygota</taxon>
        <taxon>Neoptera</taxon>
        <taxon>Paraneoptera</taxon>
        <taxon>Hemiptera</taxon>
        <taxon>Heteroptera</taxon>
        <taxon>Panheteroptera</taxon>
        <taxon>Pentatomomorpha</taxon>
        <taxon>Pentatomoidea</taxon>
        <taxon>Pentatomidae</taxon>
        <taxon>Pentatominae</taxon>
        <taxon>Nezara</taxon>
    </lineage>
</organism>